<proteinExistence type="predicted"/>
<sequence>MSDVRARARASSRARGASQRRSARRSAHRIQVVRLNSQAVAAQCGDVGSRHVPTGPLLCLSLRQINAPSMARASFSATDRD</sequence>
<feature type="region of interest" description="Disordered" evidence="1">
    <location>
        <begin position="1"/>
        <end position="30"/>
    </location>
</feature>
<dbReference type="Proteomes" id="UP000054845">
    <property type="component" value="Unassembled WGS sequence"/>
</dbReference>
<evidence type="ECO:0000256" key="1">
    <source>
        <dbReference type="SAM" id="MobiDB-lite"/>
    </source>
</evidence>
<accession>A0A0P1BGS6</accession>
<reference evidence="2 3" key="1">
    <citation type="submission" date="2014-09" db="EMBL/GenBank/DDBJ databases">
        <authorList>
            <person name="Magalhaes I.L.F."/>
            <person name="Oliveira U."/>
            <person name="Santos F.R."/>
            <person name="Vidigal T.H.D.A."/>
            <person name="Brescovit A.D."/>
            <person name="Santos A.J."/>
        </authorList>
    </citation>
    <scope>NUCLEOTIDE SEQUENCE [LARGE SCALE GENOMIC DNA]</scope>
</reference>
<protein>
    <submittedName>
        <fullName evidence="2">Uncharacterized protein</fullName>
    </submittedName>
</protein>
<name>A0A0P1BGS6_9BASI</name>
<dbReference type="EMBL" id="CCYA01000260">
    <property type="protein sequence ID" value="CEH15385.1"/>
    <property type="molecule type" value="Genomic_DNA"/>
</dbReference>
<evidence type="ECO:0000313" key="3">
    <source>
        <dbReference type="Proteomes" id="UP000054845"/>
    </source>
</evidence>
<evidence type="ECO:0000313" key="2">
    <source>
        <dbReference type="EMBL" id="CEH15385.1"/>
    </source>
</evidence>
<keyword evidence="3" id="KW-1185">Reference proteome</keyword>
<dbReference type="AlphaFoldDB" id="A0A0P1BGS6"/>
<organism evidence="2 3">
    <name type="scientific">Ceraceosorus bombacis</name>
    <dbReference type="NCBI Taxonomy" id="401625"/>
    <lineage>
        <taxon>Eukaryota</taxon>
        <taxon>Fungi</taxon>
        <taxon>Dikarya</taxon>
        <taxon>Basidiomycota</taxon>
        <taxon>Ustilaginomycotina</taxon>
        <taxon>Exobasidiomycetes</taxon>
        <taxon>Ceraceosorales</taxon>
        <taxon>Ceraceosoraceae</taxon>
        <taxon>Ceraceosorus</taxon>
    </lineage>
</organism>